<dbReference type="CDD" id="cd00402">
    <property type="entry name" value="Riboflavin_synthase_like"/>
    <property type="match status" value="1"/>
</dbReference>
<feature type="repeat" description="Lumazine-binding" evidence="11">
    <location>
        <begin position="97"/>
        <end position="193"/>
    </location>
</feature>
<dbReference type="PROSITE" id="PS51177">
    <property type="entry name" value="LUMAZINE_BIND"/>
    <property type="match status" value="2"/>
</dbReference>
<protein>
    <recommendedName>
        <fullName evidence="6 10">Riboflavin synthase</fullName>
        <ecNumber evidence="5 10">2.5.1.9</ecNumber>
    </recommendedName>
</protein>
<evidence type="ECO:0000256" key="11">
    <source>
        <dbReference type="PROSITE-ProRule" id="PRU00524"/>
    </source>
</evidence>
<feature type="repeat" description="Lumazine-binding" evidence="11">
    <location>
        <begin position="1"/>
        <end position="96"/>
    </location>
</feature>
<dbReference type="Gene3D" id="2.40.30.20">
    <property type="match status" value="2"/>
</dbReference>
<organism evidence="13 14">
    <name type="scientific">Frigoriglobus tundricola</name>
    <dbReference type="NCBI Taxonomy" id="2774151"/>
    <lineage>
        <taxon>Bacteria</taxon>
        <taxon>Pseudomonadati</taxon>
        <taxon>Planctomycetota</taxon>
        <taxon>Planctomycetia</taxon>
        <taxon>Gemmatales</taxon>
        <taxon>Gemmataceae</taxon>
        <taxon>Frigoriglobus</taxon>
    </lineage>
</organism>
<dbReference type="FunFam" id="2.40.30.20:FF:000004">
    <property type="entry name" value="Riboflavin synthase, alpha subunit"/>
    <property type="match status" value="1"/>
</dbReference>
<dbReference type="InterPro" id="IPR026017">
    <property type="entry name" value="Lumazine-bd_dom"/>
</dbReference>
<comment type="function">
    <text evidence="2">Catalyzes the dismutation of two molecules of 6,7-dimethyl-8-ribityllumazine, resulting in the formation of riboflavin and 5-amino-6-(D-ribitylamino)uracil.</text>
</comment>
<evidence type="ECO:0000256" key="2">
    <source>
        <dbReference type="ARBA" id="ARBA00002803"/>
    </source>
</evidence>
<evidence type="ECO:0000313" key="13">
    <source>
        <dbReference type="EMBL" id="QJW97621.1"/>
    </source>
</evidence>
<dbReference type="SUPFAM" id="SSF63380">
    <property type="entry name" value="Riboflavin synthase domain-like"/>
    <property type="match status" value="2"/>
</dbReference>
<dbReference type="NCBIfam" id="NF009566">
    <property type="entry name" value="PRK13020.1"/>
    <property type="match status" value="1"/>
</dbReference>
<evidence type="ECO:0000256" key="5">
    <source>
        <dbReference type="ARBA" id="ARBA00012827"/>
    </source>
</evidence>
<dbReference type="PANTHER" id="PTHR21098:SF12">
    <property type="entry name" value="RIBOFLAVIN SYNTHASE"/>
    <property type="match status" value="1"/>
</dbReference>
<evidence type="ECO:0000256" key="7">
    <source>
        <dbReference type="ARBA" id="ARBA00022619"/>
    </source>
</evidence>
<evidence type="ECO:0000259" key="12">
    <source>
        <dbReference type="PROSITE" id="PS51177"/>
    </source>
</evidence>
<evidence type="ECO:0000256" key="4">
    <source>
        <dbReference type="ARBA" id="ARBA00011233"/>
    </source>
</evidence>
<dbReference type="FunFam" id="2.40.30.20:FF:000003">
    <property type="entry name" value="Riboflavin synthase, alpha subunit"/>
    <property type="match status" value="1"/>
</dbReference>
<comment type="catalytic activity">
    <reaction evidence="1">
        <text>2 6,7-dimethyl-8-(1-D-ribityl)lumazine + H(+) = 5-amino-6-(D-ribitylamino)uracil + riboflavin</text>
        <dbReference type="Rhea" id="RHEA:20772"/>
        <dbReference type="ChEBI" id="CHEBI:15378"/>
        <dbReference type="ChEBI" id="CHEBI:15934"/>
        <dbReference type="ChEBI" id="CHEBI:57986"/>
        <dbReference type="ChEBI" id="CHEBI:58201"/>
        <dbReference type="EC" id="2.5.1.9"/>
    </reaction>
</comment>
<dbReference type="GO" id="GO:0004746">
    <property type="term" value="F:riboflavin synthase activity"/>
    <property type="evidence" value="ECO:0007669"/>
    <property type="project" value="UniProtKB-UniRule"/>
</dbReference>
<dbReference type="NCBIfam" id="TIGR00187">
    <property type="entry name" value="ribE"/>
    <property type="match status" value="1"/>
</dbReference>
<dbReference type="EMBL" id="CP053452">
    <property type="protein sequence ID" value="QJW97621.1"/>
    <property type="molecule type" value="Genomic_DNA"/>
</dbReference>
<dbReference type="Pfam" id="PF00677">
    <property type="entry name" value="Lum_binding"/>
    <property type="match status" value="2"/>
</dbReference>
<dbReference type="AlphaFoldDB" id="A0A6M5YWE3"/>
<evidence type="ECO:0000313" key="14">
    <source>
        <dbReference type="Proteomes" id="UP000503447"/>
    </source>
</evidence>
<gene>
    <name evidence="13" type="ORF">FTUN_5196</name>
</gene>
<dbReference type="InterPro" id="IPR017938">
    <property type="entry name" value="Riboflavin_synthase-like_b-brl"/>
</dbReference>
<keyword evidence="8 13" id="KW-0808">Transferase</keyword>
<evidence type="ECO:0000256" key="6">
    <source>
        <dbReference type="ARBA" id="ARBA00013950"/>
    </source>
</evidence>
<dbReference type="InterPro" id="IPR001783">
    <property type="entry name" value="Lumazine-bd"/>
</dbReference>
<dbReference type="GO" id="GO:0009231">
    <property type="term" value="P:riboflavin biosynthetic process"/>
    <property type="evidence" value="ECO:0007669"/>
    <property type="project" value="UniProtKB-KW"/>
</dbReference>
<comment type="subunit">
    <text evidence="4">Homotrimer.</text>
</comment>
<evidence type="ECO:0000256" key="8">
    <source>
        <dbReference type="ARBA" id="ARBA00022679"/>
    </source>
</evidence>
<dbReference type="InterPro" id="IPR023366">
    <property type="entry name" value="ATP_synth_asu-like_sf"/>
</dbReference>
<reference evidence="14" key="1">
    <citation type="submission" date="2020-05" db="EMBL/GenBank/DDBJ databases">
        <title>Frigoriglobus tundricola gen. nov., sp. nov., a psychrotolerant cellulolytic planctomycete of the family Gemmataceae with two divergent copies of 16S rRNA gene.</title>
        <authorList>
            <person name="Kulichevskaya I.S."/>
            <person name="Ivanova A.A."/>
            <person name="Naumoff D.G."/>
            <person name="Beletsky A.V."/>
            <person name="Rijpstra W.I.C."/>
            <person name="Sinninghe Damste J.S."/>
            <person name="Mardanov A.V."/>
            <person name="Ravin N.V."/>
            <person name="Dedysh S.N."/>
        </authorList>
    </citation>
    <scope>NUCLEOTIDE SEQUENCE [LARGE SCALE GENOMIC DNA]</scope>
    <source>
        <strain evidence="14">PL17</strain>
    </source>
</reference>
<evidence type="ECO:0000256" key="10">
    <source>
        <dbReference type="NCBIfam" id="TIGR00187"/>
    </source>
</evidence>
<keyword evidence="7" id="KW-0686">Riboflavin biosynthesis</keyword>
<dbReference type="RefSeq" id="WP_171472960.1">
    <property type="nucleotide sequence ID" value="NZ_CP053452.2"/>
</dbReference>
<accession>A0A6M5YWE3</accession>
<evidence type="ECO:0000256" key="3">
    <source>
        <dbReference type="ARBA" id="ARBA00004887"/>
    </source>
</evidence>
<dbReference type="KEGG" id="ftj:FTUN_5196"/>
<proteinExistence type="predicted"/>
<comment type="pathway">
    <text evidence="3">Cofactor biosynthesis; riboflavin biosynthesis; riboflavin from 2-hydroxy-3-oxobutyl phosphate and 5-amino-6-(D-ribitylamino)uracil: step 2/2.</text>
</comment>
<dbReference type="PANTHER" id="PTHR21098">
    <property type="entry name" value="RIBOFLAVIN SYNTHASE ALPHA CHAIN"/>
    <property type="match status" value="1"/>
</dbReference>
<evidence type="ECO:0000256" key="9">
    <source>
        <dbReference type="ARBA" id="ARBA00022737"/>
    </source>
</evidence>
<keyword evidence="9" id="KW-0677">Repeat</keyword>
<name>A0A6M5YWE3_9BACT</name>
<dbReference type="EC" id="2.5.1.9" evidence="5 10"/>
<feature type="domain" description="Lumazine-binding" evidence="12">
    <location>
        <begin position="97"/>
        <end position="193"/>
    </location>
</feature>
<feature type="domain" description="Lumazine-binding" evidence="12">
    <location>
        <begin position="1"/>
        <end position="96"/>
    </location>
</feature>
<dbReference type="PIRSF" id="PIRSF000498">
    <property type="entry name" value="Riboflavin_syn_A"/>
    <property type="match status" value="1"/>
</dbReference>
<sequence>MFTGLVQAVGTVRDASDARGGRRLRVAEPGLAPKLELGESIAVAGACLTVVARTGDTFDFEVGPETLEKTTLGQLAAGARVNLERALRVGDLLGGHFVTGHVDCVGEVLEEVVTGEWLTVWFGIPEAFEPLLVSKGSVAVDGVSLTIVDVRRDRFSVMLIPHTRTHTTLGLKAPGAAVNLEFDMIAKHVHKLFKRTSIII</sequence>
<keyword evidence="14" id="KW-1185">Reference proteome</keyword>
<evidence type="ECO:0000256" key="1">
    <source>
        <dbReference type="ARBA" id="ARBA00000968"/>
    </source>
</evidence>
<dbReference type="Proteomes" id="UP000503447">
    <property type="component" value="Chromosome"/>
</dbReference>
<dbReference type="NCBIfam" id="NF006767">
    <property type="entry name" value="PRK09289.1"/>
    <property type="match status" value="1"/>
</dbReference>